<evidence type="ECO:0000256" key="1">
    <source>
        <dbReference type="ARBA" id="ARBA00034120"/>
    </source>
</evidence>
<organism evidence="3 4">
    <name type="scientific">Stappia sediminis</name>
    <dbReference type="NCBI Taxonomy" id="2692190"/>
    <lineage>
        <taxon>Bacteria</taxon>
        <taxon>Pseudomonadati</taxon>
        <taxon>Pseudomonadota</taxon>
        <taxon>Alphaproteobacteria</taxon>
        <taxon>Hyphomicrobiales</taxon>
        <taxon>Stappiaceae</taxon>
        <taxon>Stappia</taxon>
    </lineage>
</organism>
<protein>
    <recommendedName>
        <fullName evidence="2">Reverse transcriptase domain-containing protein</fullName>
    </recommendedName>
</protein>
<reference evidence="3 4" key="1">
    <citation type="submission" date="2019-12" db="EMBL/GenBank/DDBJ databases">
        <authorList>
            <person name="Li M."/>
        </authorList>
    </citation>
    <scope>NUCLEOTIDE SEQUENCE [LARGE SCALE GENOMIC DNA]</scope>
    <source>
        <strain evidence="3 4">GBMRC 2046</strain>
    </source>
</reference>
<gene>
    <name evidence="3" type="ORF">GR183_00070</name>
</gene>
<evidence type="ECO:0000313" key="4">
    <source>
        <dbReference type="Proteomes" id="UP000433101"/>
    </source>
</evidence>
<dbReference type="InterPro" id="IPR000477">
    <property type="entry name" value="RT_dom"/>
</dbReference>
<dbReference type="PANTHER" id="PTHR34047">
    <property type="entry name" value="NUCLEAR INTRON MATURASE 1, MITOCHONDRIAL-RELATED"/>
    <property type="match status" value="1"/>
</dbReference>
<dbReference type="InterPro" id="IPR051083">
    <property type="entry name" value="GrpII_Intron_Splice-Mob/Def"/>
</dbReference>
<name>A0A7X3J1B0_9HYPH</name>
<comment type="similarity">
    <text evidence="1">Belongs to the bacterial reverse transcriptase family.</text>
</comment>
<accession>A0A7X3J1B0</accession>
<feature type="domain" description="Reverse transcriptase" evidence="2">
    <location>
        <begin position="1"/>
        <end position="322"/>
    </location>
</feature>
<evidence type="ECO:0000259" key="2">
    <source>
        <dbReference type="PROSITE" id="PS50878"/>
    </source>
</evidence>
<dbReference type="PROSITE" id="PS50878">
    <property type="entry name" value="RT_POL"/>
    <property type="match status" value="1"/>
</dbReference>
<sequence length="601" mass="68936">MRSPRFDIRAKPLRSIFSPSNLERVWKKKVRISMRQQFLNDGVENFDFHVAHKQECLKLSRLILEGSYVPQRAQRILVEKGKGLCRQLVIPSVRDALVLQCLSDALYNQIKGKAPTDRSFFEPKEHRFSASRSEYGTFASWLNFQRELFSFSKNRRYVVITDIANYYDTISYGHLRNIIASITDVEESVLDMLIYVLSDLLWQPDYAPRVEVGLPQINLDAPRLLAHCFLYELDEFLASDPNKDFVRYMDDIDIGVDTIIEAKEALKSVDLVLQTKQVRLNSGKTKILTRREALAHFRVVENARLDNLQERVDRRLAAGLSIDRERKVVRLRLTRGLKSGAFDAGNGEKVLKRYITLASKLKVQLPPNALEKLIRLRPSVRENALAYIRSQPLTPARAKAIADVASSGWLVDDAALVDISNYLVETRVETRSQRKEHIESLISATDGRTYYGLYCGLWLRSKYTSVDELMNTIMSNRPAWLQHERLGRLVGAFTPLFRGTSHEKKFRALAISTANDGIRQTFRFHWQLAKEKSVFDDMYPSLSNLNPSRGTGMTHAKFLCLLSALQNDKVPIVKRNKLRATTAPVFDDVYYRAIAKRLGVY</sequence>
<keyword evidence="4" id="KW-1185">Reference proteome</keyword>
<dbReference type="Proteomes" id="UP000433101">
    <property type="component" value="Unassembled WGS sequence"/>
</dbReference>
<dbReference type="CDD" id="cd01646">
    <property type="entry name" value="RT_Bac_retron_I"/>
    <property type="match status" value="1"/>
</dbReference>
<dbReference type="PANTHER" id="PTHR34047:SF8">
    <property type="entry name" value="PROTEIN YKFC"/>
    <property type="match status" value="1"/>
</dbReference>
<dbReference type="RefSeq" id="WP_160773552.1">
    <property type="nucleotide sequence ID" value="NZ_WUMV01000001.1"/>
</dbReference>
<dbReference type="EMBL" id="WUMV01000001">
    <property type="protein sequence ID" value="MXN63284.1"/>
    <property type="molecule type" value="Genomic_DNA"/>
</dbReference>
<proteinExistence type="inferred from homology"/>
<dbReference type="AlphaFoldDB" id="A0A7X3J1B0"/>
<comment type="caution">
    <text evidence="3">The sequence shown here is derived from an EMBL/GenBank/DDBJ whole genome shotgun (WGS) entry which is preliminary data.</text>
</comment>
<evidence type="ECO:0000313" key="3">
    <source>
        <dbReference type="EMBL" id="MXN63284.1"/>
    </source>
</evidence>